<dbReference type="InterPro" id="IPR033910">
    <property type="entry name" value="GluRS_core"/>
</dbReference>
<keyword evidence="7" id="KW-0963">Cytoplasm</keyword>
<dbReference type="InterPro" id="IPR008925">
    <property type="entry name" value="aa_tRNA-synth_I_cd-bd_sf"/>
</dbReference>
<dbReference type="Gene3D" id="1.10.10.350">
    <property type="match status" value="1"/>
</dbReference>
<dbReference type="InterPro" id="IPR004527">
    <property type="entry name" value="Glu-tRNA-ligase_bac/mito"/>
</dbReference>
<dbReference type="EMBL" id="AP025292">
    <property type="protein sequence ID" value="BDC97830.1"/>
    <property type="molecule type" value="Genomic_DNA"/>
</dbReference>
<comment type="subunit">
    <text evidence="7">Monomer.</text>
</comment>
<dbReference type="InterPro" id="IPR045462">
    <property type="entry name" value="aa-tRNA-synth_I_cd-bd"/>
</dbReference>
<dbReference type="PROSITE" id="PS00178">
    <property type="entry name" value="AA_TRNA_LIGASE_I"/>
    <property type="match status" value="1"/>
</dbReference>
<evidence type="ECO:0000256" key="7">
    <source>
        <dbReference type="HAMAP-Rule" id="MF_00022"/>
    </source>
</evidence>
<dbReference type="EC" id="6.1.1.17" evidence="7"/>
<dbReference type="PANTHER" id="PTHR43311:SF2">
    <property type="entry name" value="GLUTAMATE--TRNA LIGASE, MITOCHONDRIAL-RELATED"/>
    <property type="match status" value="1"/>
</dbReference>
<feature type="short sequence motif" description="'HIGH' region" evidence="7">
    <location>
        <begin position="11"/>
        <end position="21"/>
    </location>
</feature>
<keyword evidence="2 7" id="KW-0436">Ligase</keyword>
<keyword evidence="5 7" id="KW-0648">Protein biosynthesis</keyword>
<evidence type="ECO:0000256" key="6">
    <source>
        <dbReference type="ARBA" id="ARBA00023146"/>
    </source>
</evidence>
<reference evidence="10 11" key="1">
    <citation type="submission" date="2021-12" db="EMBL/GenBank/DDBJ databases">
        <title>Genome sequencing of bacteria with rrn-lacking chromosome and rrn-plasmid.</title>
        <authorList>
            <person name="Anda M."/>
            <person name="Iwasaki W."/>
        </authorList>
    </citation>
    <scope>NUCLEOTIDE SEQUENCE [LARGE SCALE GENOMIC DNA]</scope>
    <source>
        <strain evidence="10 11">NBRC 101262</strain>
    </source>
</reference>
<dbReference type="InterPro" id="IPR000924">
    <property type="entry name" value="Glu/Gln-tRNA-synth"/>
</dbReference>
<feature type="domain" description="Aminoacyl-tRNA synthetase class I anticodon-binding" evidence="9">
    <location>
        <begin position="380"/>
        <end position="506"/>
    </location>
</feature>
<dbReference type="SUPFAM" id="SSF48163">
    <property type="entry name" value="An anticodon-binding domain of class I aminoacyl-tRNA synthetases"/>
    <property type="match status" value="1"/>
</dbReference>
<evidence type="ECO:0000256" key="5">
    <source>
        <dbReference type="ARBA" id="ARBA00022917"/>
    </source>
</evidence>
<feature type="binding site" evidence="7">
    <location>
        <position position="268"/>
    </location>
    <ligand>
        <name>ATP</name>
        <dbReference type="ChEBI" id="CHEBI:30616"/>
    </ligand>
</feature>
<dbReference type="Pfam" id="PF00749">
    <property type="entry name" value="tRNA-synt_1c"/>
    <property type="match status" value="1"/>
</dbReference>
<keyword evidence="4 7" id="KW-0067">ATP-binding</keyword>
<comment type="function">
    <text evidence="7">Catalyzes the attachment of glutamate to tRNA(Glu) in a two-step reaction: glutamate is first activated by ATP to form Glu-AMP and then transferred to the acceptor end of tRNA(Glu).</text>
</comment>
<dbReference type="Pfam" id="PF19269">
    <property type="entry name" value="Anticodon_2"/>
    <property type="match status" value="1"/>
</dbReference>
<keyword evidence="6 7" id="KW-0030">Aminoacyl-tRNA synthetase</keyword>
<dbReference type="InterPro" id="IPR001412">
    <property type="entry name" value="aa-tRNA-synth_I_CS"/>
</dbReference>
<dbReference type="InterPro" id="IPR020751">
    <property type="entry name" value="aa-tRNA-synth_I_codon-bd_sub2"/>
</dbReference>
<proteinExistence type="inferred from homology"/>
<accession>A0ABN6L4J3</accession>
<evidence type="ECO:0000256" key="4">
    <source>
        <dbReference type="ARBA" id="ARBA00022840"/>
    </source>
</evidence>
<evidence type="ECO:0000256" key="3">
    <source>
        <dbReference type="ARBA" id="ARBA00022741"/>
    </source>
</evidence>
<dbReference type="RefSeq" id="WP_338397373.1">
    <property type="nucleotide sequence ID" value="NZ_AP025292.1"/>
</dbReference>
<dbReference type="CDD" id="cd00808">
    <property type="entry name" value="GluRS_core"/>
    <property type="match status" value="1"/>
</dbReference>
<comment type="subcellular location">
    <subcellularLocation>
        <location evidence="7">Cytoplasm</location>
    </subcellularLocation>
</comment>
<gene>
    <name evidence="7 10" type="primary">gltX</name>
    <name evidence="10" type="ORF">PEPS_01110</name>
</gene>
<evidence type="ECO:0000259" key="8">
    <source>
        <dbReference type="Pfam" id="PF00749"/>
    </source>
</evidence>
<dbReference type="InterPro" id="IPR014729">
    <property type="entry name" value="Rossmann-like_a/b/a_fold"/>
</dbReference>
<comment type="catalytic activity">
    <reaction evidence="7">
        <text>tRNA(Glu) + L-glutamate + ATP = L-glutamyl-tRNA(Glu) + AMP + diphosphate</text>
        <dbReference type="Rhea" id="RHEA:23540"/>
        <dbReference type="Rhea" id="RHEA-COMP:9663"/>
        <dbReference type="Rhea" id="RHEA-COMP:9680"/>
        <dbReference type="ChEBI" id="CHEBI:29985"/>
        <dbReference type="ChEBI" id="CHEBI:30616"/>
        <dbReference type="ChEBI" id="CHEBI:33019"/>
        <dbReference type="ChEBI" id="CHEBI:78442"/>
        <dbReference type="ChEBI" id="CHEBI:78520"/>
        <dbReference type="ChEBI" id="CHEBI:456215"/>
        <dbReference type="EC" id="6.1.1.17"/>
    </reaction>
</comment>
<comment type="similarity">
    <text evidence="1 7">Belongs to the class-I aminoacyl-tRNA synthetase family. Glutamate--tRNA ligase type 1 subfamily.</text>
</comment>
<feature type="short sequence motif" description="'KMSKS' region" evidence="7">
    <location>
        <begin position="265"/>
        <end position="269"/>
    </location>
</feature>
<evidence type="ECO:0000256" key="2">
    <source>
        <dbReference type="ARBA" id="ARBA00022598"/>
    </source>
</evidence>
<evidence type="ECO:0000313" key="11">
    <source>
        <dbReference type="Proteomes" id="UP001354989"/>
    </source>
</evidence>
<comment type="caution">
    <text evidence="7">Lacks conserved residue(s) required for the propagation of feature annotation.</text>
</comment>
<protein>
    <recommendedName>
        <fullName evidence="7">Glutamate--tRNA ligase</fullName>
        <ecNumber evidence="7">6.1.1.17</ecNumber>
    </recommendedName>
    <alternativeName>
        <fullName evidence="7">Glutamyl-tRNA synthetase</fullName>
        <shortName evidence="7">GluRS</shortName>
    </alternativeName>
</protein>
<evidence type="ECO:0000259" key="9">
    <source>
        <dbReference type="Pfam" id="PF19269"/>
    </source>
</evidence>
<sequence>MEKEVRVRFAPSPTGALHIGGVRTALFNYLFARKNGGKFLLRLEDTDQSRFVEGAEAYILEALNWLGMEVDEGVGAKEAGEHGPYVQSQRKDIYQKYVQQLIDQDKAYYAFDTPEELDAMRQRLMEAKVAQPQYNSITRSSMKNSLTLSAEEVKAKMDAGEPYVVRLKVPQKEEVRLKDMVRGWVKVMSIDIDDKVLLKSDGMPTYHLANVVDDHLMKITHVIRGEEWLPSAPCHVLLYEFLGWEDSMPEFAHLPLILKPDGNGKLSKRDADKKGYPVFPLDWNDPRSGETSMGFREQGYLPEAMTNFLALLGWSPGNDEEMFSLEDLCERFSIERVGKAGTKFDIQKAQWFNQQYLKNRSAEDLTAFVLADAQKAGLECSEEKAAAIGQLLKERVTFPTQFVAEGKYFFEAPTAYDDKVIRKKWTTEANEVLADFKNVVLALEDFNAETVKAAYVELCEKREIGMGKVMQSVRVAITGQAGGADLFETIATIGQQEVAERIQSALDSLKDRIKA</sequence>
<keyword evidence="3 7" id="KW-0547">Nucleotide-binding</keyword>
<dbReference type="InterPro" id="IPR020058">
    <property type="entry name" value="Glu/Gln-tRNA-synth_Ib_cat-dom"/>
</dbReference>
<dbReference type="HAMAP" id="MF_00022">
    <property type="entry name" value="Glu_tRNA_synth_type1"/>
    <property type="match status" value="1"/>
</dbReference>
<evidence type="ECO:0000256" key="1">
    <source>
        <dbReference type="ARBA" id="ARBA00007894"/>
    </source>
</evidence>
<dbReference type="SUPFAM" id="SSF52374">
    <property type="entry name" value="Nucleotidylyl transferase"/>
    <property type="match status" value="1"/>
</dbReference>
<name>A0ABN6L4J3_9BACT</name>
<dbReference type="PRINTS" id="PR00987">
    <property type="entry name" value="TRNASYNTHGLU"/>
</dbReference>
<dbReference type="GO" id="GO:0016874">
    <property type="term" value="F:ligase activity"/>
    <property type="evidence" value="ECO:0007669"/>
    <property type="project" value="UniProtKB-KW"/>
</dbReference>
<dbReference type="Gene3D" id="3.40.50.620">
    <property type="entry name" value="HUPs"/>
    <property type="match status" value="1"/>
</dbReference>
<dbReference type="NCBIfam" id="TIGR00464">
    <property type="entry name" value="gltX_bact"/>
    <property type="match status" value="1"/>
</dbReference>
<keyword evidence="11" id="KW-1185">Reference proteome</keyword>
<dbReference type="Proteomes" id="UP001354989">
    <property type="component" value="Chromosome"/>
</dbReference>
<dbReference type="PANTHER" id="PTHR43311">
    <property type="entry name" value="GLUTAMATE--TRNA LIGASE"/>
    <property type="match status" value="1"/>
</dbReference>
<dbReference type="InterPro" id="IPR049940">
    <property type="entry name" value="GluQ/Sye"/>
</dbReference>
<evidence type="ECO:0000313" key="10">
    <source>
        <dbReference type="EMBL" id="BDC97830.1"/>
    </source>
</evidence>
<feature type="domain" description="Glutamyl/glutaminyl-tRNA synthetase class Ib catalytic" evidence="8">
    <location>
        <begin position="4"/>
        <end position="351"/>
    </location>
</feature>
<organism evidence="10 11">
    <name type="scientific">Persicobacter psychrovividus</name>
    <dbReference type="NCBI Taxonomy" id="387638"/>
    <lineage>
        <taxon>Bacteria</taxon>
        <taxon>Pseudomonadati</taxon>
        <taxon>Bacteroidota</taxon>
        <taxon>Cytophagia</taxon>
        <taxon>Cytophagales</taxon>
        <taxon>Persicobacteraceae</taxon>
        <taxon>Persicobacter</taxon>
    </lineage>
</organism>